<keyword evidence="1" id="KW-0175">Coiled coil</keyword>
<comment type="caution">
    <text evidence="2">The sequence shown here is derived from an EMBL/GenBank/DDBJ whole genome shotgun (WGS) entry which is preliminary data.</text>
</comment>
<feature type="coiled-coil region" evidence="1">
    <location>
        <begin position="382"/>
        <end position="416"/>
    </location>
</feature>
<dbReference type="Proteomes" id="UP001365405">
    <property type="component" value="Unassembled WGS sequence"/>
</dbReference>
<evidence type="ECO:0000313" key="2">
    <source>
        <dbReference type="EMBL" id="MEK8048930.1"/>
    </source>
</evidence>
<evidence type="ECO:0000313" key="3">
    <source>
        <dbReference type="Proteomes" id="UP001365405"/>
    </source>
</evidence>
<gene>
    <name evidence="2" type="ORF">AACH10_01615</name>
</gene>
<sequence>MNVSTIVSLDDLVREDTWPASEFVLDLVRLPIFHASGLRVSKTPHRADGHGLKPGFSIQQFRALCMVDGQMPTWQALHHAVPAAAADYLLQHLPADALVLGHEMAPWLIAQLDSADVAWVDLRMSPLRFGSDLVMGLRTNRAEIHAAVAPLAMGTAELVAEASQMAARARLRRRGESQLRLPADPVIFVGQPECEASLVQADGRIVRASDHAETLQRLARTGPMLYLADPRAGDFARIERETLERLIGQRVPLCEMDAYELLACDDEITLVGLSSGVLLEAQWFARKAYALHGTSATPSFEPMPTPDGYLQIASHTLLGEALWSAALQQPLREEPIVVAPRANLLRELRNDWAGYAEATLRGSALVREAFAQAGGLRQADALRRAENELAHTKDEVRQLRAELDQLRRVLDETARIAANAAALARPMPPVRGKPATTARKAAA</sequence>
<name>A0ABU9CF53_9BURK</name>
<protein>
    <submittedName>
        <fullName evidence="2">Uncharacterized protein</fullName>
    </submittedName>
</protein>
<dbReference type="EMBL" id="JBBUTH010000001">
    <property type="protein sequence ID" value="MEK8048930.1"/>
    <property type="molecule type" value="Genomic_DNA"/>
</dbReference>
<organism evidence="2 3">
    <name type="scientific">Pseudaquabacterium inlustre</name>
    <dbReference type="NCBI Taxonomy" id="2984192"/>
    <lineage>
        <taxon>Bacteria</taxon>
        <taxon>Pseudomonadati</taxon>
        <taxon>Pseudomonadota</taxon>
        <taxon>Betaproteobacteria</taxon>
        <taxon>Burkholderiales</taxon>
        <taxon>Sphaerotilaceae</taxon>
        <taxon>Pseudaquabacterium</taxon>
    </lineage>
</organism>
<dbReference type="RefSeq" id="WP_341408603.1">
    <property type="nucleotide sequence ID" value="NZ_JBBUTH010000001.1"/>
</dbReference>
<keyword evidence="3" id="KW-1185">Reference proteome</keyword>
<proteinExistence type="predicted"/>
<reference evidence="2 3" key="1">
    <citation type="submission" date="2024-04" db="EMBL/GenBank/DDBJ databases">
        <title>Novel species of the genus Ideonella isolated from streams.</title>
        <authorList>
            <person name="Lu H."/>
        </authorList>
    </citation>
    <scope>NUCLEOTIDE SEQUENCE [LARGE SCALE GENOMIC DNA]</scope>
    <source>
        <strain evidence="2 3">DXS22W</strain>
    </source>
</reference>
<accession>A0ABU9CF53</accession>
<evidence type="ECO:0000256" key="1">
    <source>
        <dbReference type="SAM" id="Coils"/>
    </source>
</evidence>